<name>A0A8S5N3G7_9CAUD</name>
<organism evidence="1">
    <name type="scientific">Myoviridae sp. ctpiG4</name>
    <dbReference type="NCBI Taxonomy" id="2826698"/>
    <lineage>
        <taxon>Viruses</taxon>
        <taxon>Duplodnaviria</taxon>
        <taxon>Heunggongvirae</taxon>
        <taxon>Uroviricota</taxon>
        <taxon>Caudoviricetes</taxon>
    </lineage>
</organism>
<sequence>MTDEEYENVKNTLNVIRREKKVSKYFKNNIFFYEDLKGDLNLNMRGSENGKITIASSKKRDMSEKFELIDTKFADGFKVCVSDKEQKGTPFATLIGKNLFVFSDDDLKEIYTEGIIRISVYRAGDNQLFIRVEELDAGNIWMCFKYTDWDVEENNGKFKNLNDYIDDFVRKKENVKSVKKSLSIR</sequence>
<reference evidence="1" key="1">
    <citation type="journal article" date="2021" name="Proc. Natl. Acad. Sci. U.S.A.">
        <title>A Catalog of Tens of Thousands of Viruses from Human Metagenomes Reveals Hidden Associations with Chronic Diseases.</title>
        <authorList>
            <person name="Tisza M.J."/>
            <person name="Buck C.B."/>
        </authorList>
    </citation>
    <scope>NUCLEOTIDE SEQUENCE</scope>
    <source>
        <strain evidence="1">CtpiG4</strain>
    </source>
</reference>
<evidence type="ECO:0000313" key="1">
    <source>
        <dbReference type="EMBL" id="DAD88964.1"/>
    </source>
</evidence>
<protein>
    <submittedName>
        <fullName evidence="1">Uncharacterized protein</fullName>
    </submittedName>
</protein>
<accession>A0A8S5N3G7</accession>
<proteinExistence type="predicted"/>
<dbReference type="EMBL" id="BK015050">
    <property type="protein sequence ID" value="DAD88964.1"/>
    <property type="molecule type" value="Genomic_DNA"/>
</dbReference>